<dbReference type="RefSeq" id="WP_075146823.1">
    <property type="nucleotide sequence ID" value="NZ_CP018839.1"/>
</dbReference>
<dbReference type="Proteomes" id="UP000185739">
    <property type="component" value="Chromosome"/>
</dbReference>
<dbReference type="PROSITE" id="PS50287">
    <property type="entry name" value="SRCR_2"/>
    <property type="match status" value="1"/>
</dbReference>
<keyword evidence="2" id="KW-1185">Reference proteome</keyword>
<dbReference type="OrthoDB" id="6110976at2"/>
<dbReference type="STRING" id="96773.Tchl_0299"/>
<dbReference type="EMBL" id="CP018839">
    <property type="protein sequence ID" value="APR03172.1"/>
    <property type="molecule type" value="Genomic_DNA"/>
</dbReference>
<accession>A0A1H5WED0</accession>
<evidence type="ECO:0000313" key="1">
    <source>
        <dbReference type="EMBL" id="APR03172.1"/>
    </source>
</evidence>
<organism evidence="1 2">
    <name type="scientific">Thauera chlorobenzoica</name>
    <dbReference type="NCBI Taxonomy" id="96773"/>
    <lineage>
        <taxon>Bacteria</taxon>
        <taxon>Pseudomonadati</taxon>
        <taxon>Pseudomonadota</taxon>
        <taxon>Betaproteobacteria</taxon>
        <taxon>Rhodocyclales</taxon>
        <taxon>Zoogloeaceae</taxon>
        <taxon>Thauera</taxon>
    </lineage>
</organism>
<dbReference type="KEGG" id="tcl:Tchl_0299"/>
<reference evidence="1 2" key="1">
    <citation type="submission" date="2016-12" db="EMBL/GenBank/DDBJ databases">
        <title>Complete genome sequence of Thauera chlorobenzoica, a Betaproteobacterium degrading haloaromatics anaerobically to CO2 and halides.</title>
        <authorList>
            <person name="Goris T."/>
            <person name="Mergelsberg M."/>
            <person name="Boll M."/>
        </authorList>
    </citation>
    <scope>NUCLEOTIDE SEQUENCE [LARGE SCALE GENOMIC DNA]</scope>
    <source>
        <strain evidence="1 2">3CB1</strain>
    </source>
</reference>
<dbReference type="GO" id="GO:0016020">
    <property type="term" value="C:membrane"/>
    <property type="evidence" value="ECO:0007669"/>
    <property type="project" value="InterPro"/>
</dbReference>
<proteinExistence type="predicted"/>
<evidence type="ECO:0000313" key="2">
    <source>
        <dbReference type="Proteomes" id="UP000185739"/>
    </source>
</evidence>
<sequence>MTTADRDTALNLYDKLYARLTEHGQSSEIAALAVVEDYLDGKPRQRDKKTRLTGADRNLAFWSSHLVQAIPLESWKSKTFTLALSRYFTQERTANTALLAELASSAPEAICNAVRYSGLVLRQHSPRRSELDQLAASSPDIAELCRVLDIFDLAYRQRLAAVEMGKHMLDELLPFEMLIYASLYAFEHLVPHLPQLGADARTEETASAQEVWDAINDLLHWKLKTAPDSALAMTEDHIHASVAMHLAPFLFPSHSGMVARHDLREAFERLLLDQVELNSFISRSADAFSYDDAIRFVRCGDHLEIEVVDPDRRAAWWRDGAKLERLHGYWFYRALDEFVASGMAEAPMGRLENQAANQLAYIQAIRTRLRLTEAYGLEEFVTAESGARVNLFQALLSLELTSAFFQRDFLLTYVGHLERSGHCLQALRLMALEGLAGGFQNRFPLTWSDRAAKIANIVGWTVTPESPKGNPHMAAAILDFWTIDWGAVGRRLRSGESLLQPELLERPFIKQGQILVQLPWVVGIQNNSTAAINSLRRLGARRAEAQAETRRIEERLGQLLAEKGFRVAANWHPPIEGTDNPGEVDLICVREGVVIVMEVKSSYLRRSQRDAWLHATTTLRKAGQQLRRKIVAVRAALERTSDLTQLLGVAESSELGSIIGWIVDTSIECDHERFDGFLKVSLEEVLIALRDDRHLLNDPSRILERAKLGGALEATQAASRAMLYPGGFEASGFVEVIENGRVWEDVCA</sequence>
<dbReference type="AlphaFoldDB" id="A0A1H5WED0"/>
<name>A0A1H5WED0_9RHOO</name>
<gene>
    <name evidence="1" type="ORF">Tchl_0299</name>
</gene>
<protein>
    <submittedName>
        <fullName evidence="1">Uncharacterized protein</fullName>
    </submittedName>
</protein>
<dbReference type="InterPro" id="IPR001190">
    <property type="entry name" value="SRCR"/>
</dbReference>